<keyword evidence="2" id="KW-1185">Reference proteome</keyword>
<dbReference type="Pfam" id="PF04299">
    <property type="entry name" value="FMN_bind_2"/>
    <property type="match status" value="1"/>
</dbReference>
<proteinExistence type="predicted"/>
<reference evidence="1 2" key="1">
    <citation type="submission" date="2021-11" db="EMBL/GenBank/DDBJ databases">
        <authorList>
            <person name="Liang Q."/>
            <person name="Mou H."/>
            <person name="Liu Z."/>
        </authorList>
    </citation>
    <scope>NUCLEOTIDE SEQUENCE [LARGE SCALE GENOMIC DNA]</scope>
    <source>
        <strain evidence="1 2">CHU3</strain>
    </source>
</reference>
<gene>
    <name evidence="1" type="ORF">LNV07_07315</name>
</gene>
<dbReference type="Gene3D" id="2.30.110.10">
    <property type="entry name" value="Electron Transport, Fmn-binding Protein, Chain A"/>
    <property type="match status" value="1"/>
</dbReference>
<sequence length="213" mass="23474">MYMPAHFTAKELVPVHQLMRACPLALLLGPDAQGQGFGSHLPLTLLDEASDRSGCGMLLEGHMARANPHWGWLAGLPAQGQDVMAVFSGPSAYVSPRHSDSHLAVPTWNYAAVHVYGELELIDDAQAKDDLLKRLIAQHEPGYAAQWRDLPEDFQSKMLGAIVGFRLHVRRWEGKFKLSQNRSAAERGRIREAMAAGTPTEQDVGAWMTRLGL</sequence>
<evidence type="ECO:0000313" key="2">
    <source>
        <dbReference type="Proteomes" id="UP001209701"/>
    </source>
</evidence>
<dbReference type="SUPFAM" id="SSF50475">
    <property type="entry name" value="FMN-binding split barrel"/>
    <property type="match status" value="1"/>
</dbReference>
<dbReference type="EMBL" id="JAJIRN010000003">
    <property type="protein sequence ID" value="MCV2367902.1"/>
    <property type="molecule type" value="Genomic_DNA"/>
</dbReference>
<evidence type="ECO:0000313" key="1">
    <source>
        <dbReference type="EMBL" id="MCV2367902.1"/>
    </source>
</evidence>
<dbReference type="Proteomes" id="UP001209701">
    <property type="component" value="Unassembled WGS sequence"/>
</dbReference>
<name>A0ABT2YCZ1_9BURK</name>
<dbReference type="RefSeq" id="WP_263570527.1">
    <property type="nucleotide sequence ID" value="NZ_JAJIRN010000003.1"/>
</dbReference>
<protein>
    <submittedName>
        <fullName evidence="1">FMN-binding negative transcriptional regulator</fullName>
    </submittedName>
</protein>
<dbReference type="InterPro" id="IPR012349">
    <property type="entry name" value="Split_barrel_FMN-bd"/>
</dbReference>
<dbReference type="InterPro" id="IPR007396">
    <property type="entry name" value="TR_PAI2-type"/>
</dbReference>
<dbReference type="PANTHER" id="PTHR35802">
    <property type="entry name" value="PROTEASE SYNTHASE AND SPORULATION PROTEIN PAI 2"/>
    <property type="match status" value="1"/>
</dbReference>
<dbReference type="PANTHER" id="PTHR35802:SF1">
    <property type="entry name" value="PROTEASE SYNTHASE AND SPORULATION PROTEIN PAI 2"/>
    <property type="match status" value="1"/>
</dbReference>
<organism evidence="1 2">
    <name type="scientific">Roseateles oligotrophus</name>
    <dbReference type="NCBI Taxonomy" id="1769250"/>
    <lineage>
        <taxon>Bacteria</taxon>
        <taxon>Pseudomonadati</taxon>
        <taxon>Pseudomonadota</taxon>
        <taxon>Betaproteobacteria</taxon>
        <taxon>Burkholderiales</taxon>
        <taxon>Sphaerotilaceae</taxon>
        <taxon>Roseateles</taxon>
    </lineage>
</organism>
<comment type="caution">
    <text evidence="1">The sequence shown here is derived from an EMBL/GenBank/DDBJ whole genome shotgun (WGS) entry which is preliminary data.</text>
</comment>
<dbReference type="PIRSF" id="PIRSF010372">
    <property type="entry name" value="PaiB"/>
    <property type="match status" value="1"/>
</dbReference>
<accession>A0ABT2YCZ1</accession>